<dbReference type="Proteomes" id="UP000642748">
    <property type="component" value="Unassembled WGS sequence"/>
</dbReference>
<name>A0A8J3QP16_9ACTN</name>
<reference evidence="1" key="1">
    <citation type="submission" date="2021-01" db="EMBL/GenBank/DDBJ databases">
        <title>Whole genome shotgun sequence of Rugosimonospora africana NBRC 104875.</title>
        <authorList>
            <person name="Komaki H."/>
            <person name="Tamura T."/>
        </authorList>
    </citation>
    <scope>NUCLEOTIDE SEQUENCE</scope>
    <source>
        <strain evidence="1">NBRC 104875</strain>
    </source>
</reference>
<dbReference type="EMBL" id="BONZ01000008">
    <property type="protein sequence ID" value="GIH12561.1"/>
    <property type="molecule type" value="Genomic_DNA"/>
</dbReference>
<gene>
    <name evidence="1" type="ORF">Raf01_07330</name>
</gene>
<dbReference type="AlphaFoldDB" id="A0A8J3QP16"/>
<sequence>MTVPRLQPHPGLVQPLRAALEYDDVARAIEEPLLLPAETGGIWFTRDDEYLGIVGRHGGFGVSETVRHRHRLAATGETMRQQQ</sequence>
<evidence type="ECO:0000313" key="2">
    <source>
        <dbReference type="Proteomes" id="UP000642748"/>
    </source>
</evidence>
<comment type="caution">
    <text evidence="1">The sequence shown here is derived from an EMBL/GenBank/DDBJ whole genome shotgun (WGS) entry which is preliminary data.</text>
</comment>
<evidence type="ECO:0000313" key="1">
    <source>
        <dbReference type="EMBL" id="GIH12561.1"/>
    </source>
</evidence>
<organism evidence="1 2">
    <name type="scientific">Rugosimonospora africana</name>
    <dbReference type="NCBI Taxonomy" id="556532"/>
    <lineage>
        <taxon>Bacteria</taxon>
        <taxon>Bacillati</taxon>
        <taxon>Actinomycetota</taxon>
        <taxon>Actinomycetes</taxon>
        <taxon>Micromonosporales</taxon>
        <taxon>Micromonosporaceae</taxon>
        <taxon>Rugosimonospora</taxon>
    </lineage>
</organism>
<proteinExistence type="predicted"/>
<keyword evidence="2" id="KW-1185">Reference proteome</keyword>
<protein>
    <submittedName>
        <fullName evidence="1">Uncharacterized protein</fullName>
    </submittedName>
</protein>
<accession>A0A8J3QP16</accession>